<dbReference type="KEGG" id="orp:MOP44_10445"/>
<dbReference type="EMBL" id="CP093313">
    <property type="protein sequence ID" value="UWZ86342.1"/>
    <property type="molecule type" value="Genomic_DNA"/>
</dbReference>
<evidence type="ECO:0000313" key="3">
    <source>
        <dbReference type="Proteomes" id="UP001059380"/>
    </source>
</evidence>
<evidence type="ECO:0000313" key="2">
    <source>
        <dbReference type="EMBL" id="UWZ86342.1"/>
    </source>
</evidence>
<dbReference type="AlphaFoldDB" id="A0A9J7BYJ0"/>
<name>A0A9J7BYJ0_9BACT</name>
<sequence>MRDEQQGTRNGSDLERRYPIALAMFGVLAVLVWFTIGEGSVVVLGRPVEVRWVVEFILAMFVFRTVMAMQADRIRRGGK</sequence>
<protein>
    <submittedName>
        <fullName evidence="2">Uncharacterized protein</fullName>
    </submittedName>
</protein>
<organism evidence="2 3">
    <name type="scientific">Occallatibacter riparius</name>
    <dbReference type="NCBI Taxonomy" id="1002689"/>
    <lineage>
        <taxon>Bacteria</taxon>
        <taxon>Pseudomonadati</taxon>
        <taxon>Acidobacteriota</taxon>
        <taxon>Terriglobia</taxon>
        <taxon>Terriglobales</taxon>
        <taxon>Acidobacteriaceae</taxon>
        <taxon>Occallatibacter</taxon>
    </lineage>
</organism>
<keyword evidence="3" id="KW-1185">Reference proteome</keyword>
<dbReference type="Proteomes" id="UP001059380">
    <property type="component" value="Chromosome"/>
</dbReference>
<keyword evidence="1" id="KW-0812">Transmembrane</keyword>
<accession>A0A9J7BYJ0</accession>
<feature type="transmembrane region" description="Helical" evidence="1">
    <location>
        <begin position="50"/>
        <end position="69"/>
    </location>
</feature>
<dbReference type="RefSeq" id="WP_260795982.1">
    <property type="nucleotide sequence ID" value="NZ_CP093313.1"/>
</dbReference>
<gene>
    <name evidence="2" type="ORF">MOP44_10445</name>
</gene>
<evidence type="ECO:0000256" key="1">
    <source>
        <dbReference type="SAM" id="Phobius"/>
    </source>
</evidence>
<feature type="transmembrane region" description="Helical" evidence="1">
    <location>
        <begin position="20"/>
        <end position="44"/>
    </location>
</feature>
<keyword evidence="1" id="KW-0472">Membrane</keyword>
<proteinExistence type="predicted"/>
<keyword evidence="1" id="KW-1133">Transmembrane helix</keyword>
<reference evidence="2" key="1">
    <citation type="submission" date="2021-04" db="EMBL/GenBank/DDBJ databases">
        <title>Phylogenetic analysis of Acidobacteriaceae.</title>
        <authorList>
            <person name="Qiu L."/>
            <person name="Zhang Q."/>
        </authorList>
    </citation>
    <scope>NUCLEOTIDE SEQUENCE</scope>
    <source>
        <strain evidence="2">DSM 25168</strain>
    </source>
</reference>